<sequence>MSIMSICKHHNQKHGTRKHRTHKRGIQKFPMSLTLKRRLRVPAPFGRDEEGYAIFGPIRRPPIIHRPSDYFTQAAEHRMARYETHYPRLCKWKLSLSTNPQTRSRLFTKLPPEIRLMIYEYALCQPDGIPLWRGPSSANVEKRQNPNVYYKRRHENHLQRAKSYEQMSQDVGSILCTCKRLYMEARDLLFTTNTFKVLFLMGGDENHISRPLRKIAPLIQHLEIELSPDVYCTWHLDGNSMLMELCRLIDDFHYGEMLRSLRIYINCNEKQLGQTKSAFGISCLRAWIAGTKACLKQLSNFHVAGSVLVGDNFSELLSFPDLGCTQGQIDDFKLEDVQAAIRNKMPLTVPPSDFEERQRQYTKGNFSMHYLGFPVYRLGPVQEWYDGTWDVVDSKTQIFG</sequence>
<organism evidence="3 4">
    <name type="scientific">Rhizodiscina lignyota</name>
    <dbReference type="NCBI Taxonomy" id="1504668"/>
    <lineage>
        <taxon>Eukaryota</taxon>
        <taxon>Fungi</taxon>
        <taxon>Dikarya</taxon>
        <taxon>Ascomycota</taxon>
        <taxon>Pezizomycotina</taxon>
        <taxon>Dothideomycetes</taxon>
        <taxon>Pleosporomycetidae</taxon>
        <taxon>Aulographales</taxon>
        <taxon>Rhizodiscinaceae</taxon>
        <taxon>Rhizodiscina</taxon>
    </lineage>
</organism>
<evidence type="ECO:0000259" key="2">
    <source>
        <dbReference type="Pfam" id="PF24864"/>
    </source>
</evidence>
<feature type="domain" description="DUF7730" evidence="2">
    <location>
        <begin position="100"/>
        <end position="198"/>
    </location>
</feature>
<evidence type="ECO:0000313" key="4">
    <source>
        <dbReference type="Proteomes" id="UP000799772"/>
    </source>
</evidence>
<dbReference type="InterPro" id="IPR056632">
    <property type="entry name" value="DUF7730"/>
</dbReference>
<dbReference type="AlphaFoldDB" id="A0A9P4M0Q8"/>
<feature type="compositionally biased region" description="Basic residues" evidence="1">
    <location>
        <begin position="7"/>
        <end position="23"/>
    </location>
</feature>
<reference evidence="3" key="1">
    <citation type="journal article" date="2020" name="Stud. Mycol.">
        <title>101 Dothideomycetes genomes: a test case for predicting lifestyles and emergence of pathogens.</title>
        <authorList>
            <person name="Haridas S."/>
            <person name="Albert R."/>
            <person name="Binder M."/>
            <person name="Bloem J."/>
            <person name="Labutti K."/>
            <person name="Salamov A."/>
            <person name="Andreopoulos B."/>
            <person name="Baker S."/>
            <person name="Barry K."/>
            <person name="Bills G."/>
            <person name="Bluhm B."/>
            <person name="Cannon C."/>
            <person name="Castanera R."/>
            <person name="Culley D."/>
            <person name="Daum C."/>
            <person name="Ezra D."/>
            <person name="Gonzalez J."/>
            <person name="Henrissat B."/>
            <person name="Kuo A."/>
            <person name="Liang C."/>
            <person name="Lipzen A."/>
            <person name="Lutzoni F."/>
            <person name="Magnuson J."/>
            <person name="Mondo S."/>
            <person name="Nolan M."/>
            <person name="Ohm R."/>
            <person name="Pangilinan J."/>
            <person name="Park H.-J."/>
            <person name="Ramirez L."/>
            <person name="Alfaro M."/>
            <person name="Sun H."/>
            <person name="Tritt A."/>
            <person name="Yoshinaga Y."/>
            <person name="Zwiers L.-H."/>
            <person name="Turgeon B."/>
            <person name="Goodwin S."/>
            <person name="Spatafora J."/>
            <person name="Crous P."/>
            <person name="Grigoriev I."/>
        </authorList>
    </citation>
    <scope>NUCLEOTIDE SEQUENCE</scope>
    <source>
        <strain evidence="3">CBS 133067</strain>
    </source>
</reference>
<keyword evidence="4" id="KW-1185">Reference proteome</keyword>
<protein>
    <recommendedName>
        <fullName evidence="2">DUF7730 domain-containing protein</fullName>
    </recommendedName>
</protein>
<dbReference type="EMBL" id="ML978143">
    <property type="protein sequence ID" value="KAF2092743.1"/>
    <property type="molecule type" value="Genomic_DNA"/>
</dbReference>
<evidence type="ECO:0000313" key="3">
    <source>
        <dbReference type="EMBL" id="KAF2092743.1"/>
    </source>
</evidence>
<name>A0A9P4M0Q8_9PEZI</name>
<dbReference type="Pfam" id="PF24864">
    <property type="entry name" value="DUF7730"/>
    <property type="match status" value="1"/>
</dbReference>
<dbReference type="PANTHER" id="PTHR42085:SF2">
    <property type="entry name" value="F-BOX DOMAIN-CONTAINING PROTEIN"/>
    <property type="match status" value="1"/>
</dbReference>
<comment type="caution">
    <text evidence="3">The sequence shown here is derived from an EMBL/GenBank/DDBJ whole genome shotgun (WGS) entry which is preliminary data.</text>
</comment>
<gene>
    <name evidence="3" type="ORF">NA57DRAFT_82105</name>
</gene>
<feature type="region of interest" description="Disordered" evidence="1">
    <location>
        <begin position="1"/>
        <end position="23"/>
    </location>
</feature>
<evidence type="ECO:0000256" key="1">
    <source>
        <dbReference type="SAM" id="MobiDB-lite"/>
    </source>
</evidence>
<dbReference type="Proteomes" id="UP000799772">
    <property type="component" value="Unassembled WGS sequence"/>
</dbReference>
<dbReference type="PANTHER" id="PTHR42085">
    <property type="entry name" value="F-BOX DOMAIN-CONTAINING PROTEIN"/>
    <property type="match status" value="1"/>
</dbReference>
<dbReference type="OrthoDB" id="3801532at2759"/>
<proteinExistence type="predicted"/>
<accession>A0A9P4M0Q8</accession>
<dbReference type="InterPro" id="IPR038883">
    <property type="entry name" value="AN11006-like"/>
</dbReference>